<evidence type="ECO:0000256" key="7">
    <source>
        <dbReference type="HAMAP-Rule" id="MF_00473"/>
    </source>
</evidence>
<dbReference type="InterPro" id="IPR018189">
    <property type="entry name" value="Phosphoglucose_isomerase_CS"/>
</dbReference>
<dbReference type="Pfam" id="PF00342">
    <property type="entry name" value="PGI"/>
    <property type="match status" value="1"/>
</dbReference>
<dbReference type="InterPro" id="IPR001672">
    <property type="entry name" value="G6P_Isomerase"/>
</dbReference>
<keyword evidence="10" id="KW-1185">Reference proteome</keyword>
<dbReference type="OrthoDB" id="140919at2"/>
<dbReference type="InterPro" id="IPR023096">
    <property type="entry name" value="G6P_Isomerase_C"/>
</dbReference>
<organism evidence="9 10">
    <name type="scientific">Litorivicinus lipolyticus</name>
    <dbReference type="NCBI Taxonomy" id="418701"/>
    <lineage>
        <taxon>Bacteria</taxon>
        <taxon>Pseudomonadati</taxon>
        <taxon>Pseudomonadota</taxon>
        <taxon>Gammaproteobacteria</taxon>
        <taxon>Oceanospirillales</taxon>
        <taxon>Litorivicinaceae</taxon>
        <taxon>Litorivicinus</taxon>
    </lineage>
</organism>
<dbReference type="PANTHER" id="PTHR11469">
    <property type="entry name" value="GLUCOSE-6-PHOSPHATE ISOMERASE"/>
    <property type="match status" value="1"/>
</dbReference>
<accession>A0A5Q2QC95</accession>
<dbReference type="InterPro" id="IPR035482">
    <property type="entry name" value="SIS_PGI_2"/>
</dbReference>
<dbReference type="GO" id="GO:0004347">
    <property type="term" value="F:glucose-6-phosphate isomerase activity"/>
    <property type="evidence" value="ECO:0007669"/>
    <property type="project" value="UniProtKB-UniRule"/>
</dbReference>
<dbReference type="CDD" id="cd05016">
    <property type="entry name" value="SIS_PGI_2"/>
    <property type="match status" value="1"/>
</dbReference>
<dbReference type="HAMAP" id="MF_00473">
    <property type="entry name" value="G6P_isomerase"/>
    <property type="match status" value="1"/>
</dbReference>
<dbReference type="PROSITE" id="PS51463">
    <property type="entry name" value="P_GLUCOSE_ISOMERASE_3"/>
    <property type="match status" value="1"/>
</dbReference>
<dbReference type="Gene3D" id="3.40.50.10490">
    <property type="entry name" value="Glucose-6-phosphate isomerase like protein, domain 1"/>
    <property type="match status" value="2"/>
</dbReference>
<dbReference type="GO" id="GO:0097367">
    <property type="term" value="F:carbohydrate derivative binding"/>
    <property type="evidence" value="ECO:0007669"/>
    <property type="project" value="InterPro"/>
</dbReference>
<sequence length="528" mass="57165">MNELKALAQSLSETSLNSLMNPQRTAQLTLDAGPWRVDLSKHFLTDASIAALKAWCDSRDVQGAISDLFAGLPLNLTEGRAVMHMAMRAEAGDDLKADGEAVMDDVLRERERCLVFAERVRSGQHTGATGARIERVINIGIGGSDLGPRMAVEALAPDHDGPDVRFVANVDPSDLYHALDGADPARTLVIVASKTFTTIETLTNARAARAWLVAELGEAAVADHFVALSTAQDKVAAFGIGPAQTFGFWDWVGGRYSLWSAIGLPIMIAIGRDAFCEFLAGARDMDQHVQQTPFERNLPVMLGALYAWYRQYWDKPSVAVIPYDQHLSELPAYLQQADMESLGKRVDRQGQPIHHATGAVVWGEPGTNGQHAFFQLLHQGSDWIPVEFIVPVQARLGAQSQHDLLVANALAQGEALLVGKDVDTARAEMAGPDGMDLGPHRTFPGSRPSTLFLTPSMTPRALGALVAMHEHRIFVQGWLWNLNAYDQWGVELGKALALSAADALASGDTEGKDASTAAAIDWVRQNRG</sequence>
<protein>
    <recommendedName>
        <fullName evidence="7">Glucose-6-phosphate isomerase</fullName>
        <shortName evidence="7">GPI</shortName>
        <ecNumber evidence="7">5.3.1.9</ecNumber>
    </recommendedName>
    <alternativeName>
        <fullName evidence="7">Phosphoglucose isomerase</fullName>
        <shortName evidence="7">PGI</shortName>
    </alternativeName>
    <alternativeName>
        <fullName evidence="7">Phosphohexose isomerase</fullName>
        <shortName evidence="7">PHI</shortName>
    </alternativeName>
</protein>
<proteinExistence type="inferred from homology"/>
<evidence type="ECO:0000256" key="1">
    <source>
        <dbReference type="ARBA" id="ARBA00004926"/>
    </source>
</evidence>
<dbReference type="UniPathway" id="UPA00138"/>
<dbReference type="NCBIfam" id="NF001211">
    <property type="entry name" value="PRK00179.1"/>
    <property type="match status" value="1"/>
</dbReference>
<dbReference type="Proteomes" id="UP000388235">
    <property type="component" value="Chromosome"/>
</dbReference>
<comment type="catalytic activity">
    <reaction evidence="6 7 8">
        <text>alpha-D-glucose 6-phosphate = beta-D-fructose 6-phosphate</text>
        <dbReference type="Rhea" id="RHEA:11816"/>
        <dbReference type="ChEBI" id="CHEBI:57634"/>
        <dbReference type="ChEBI" id="CHEBI:58225"/>
        <dbReference type="EC" id="5.3.1.9"/>
    </reaction>
</comment>
<dbReference type="KEGG" id="llp:GH975_04695"/>
<dbReference type="GO" id="GO:0005829">
    <property type="term" value="C:cytosol"/>
    <property type="evidence" value="ECO:0007669"/>
    <property type="project" value="TreeGrafter"/>
</dbReference>
<dbReference type="GO" id="GO:0006094">
    <property type="term" value="P:gluconeogenesis"/>
    <property type="evidence" value="ECO:0007669"/>
    <property type="project" value="UniProtKB-UniRule"/>
</dbReference>
<keyword evidence="3 7" id="KW-0312">Gluconeogenesis</keyword>
<evidence type="ECO:0000256" key="6">
    <source>
        <dbReference type="ARBA" id="ARBA00029321"/>
    </source>
</evidence>
<comment type="subcellular location">
    <subcellularLocation>
        <location evidence="7">Cytoplasm</location>
    </subcellularLocation>
</comment>
<name>A0A5Q2QC95_9GAMM</name>
<keyword evidence="5 7" id="KW-0413">Isomerase</keyword>
<comment type="pathway">
    <text evidence="7">Carbohydrate biosynthesis; gluconeogenesis.</text>
</comment>
<dbReference type="SUPFAM" id="SSF53697">
    <property type="entry name" value="SIS domain"/>
    <property type="match status" value="1"/>
</dbReference>
<dbReference type="InterPro" id="IPR046348">
    <property type="entry name" value="SIS_dom_sf"/>
</dbReference>
<dbReference type="GO" id="GO:0048029">
    <property type="term" value="F:monosaccharide binding"/>
    <property type="evidence" value="ECO:0007669"/>
    <property type="project" value="TreeGrafter"/>
</dbReference>
<dbReference type="EC" id="5.3.1.9" evidence="7"/>
<evidence type="ECO:0000313" key="9">
    <source>
        <dbReference type="EMBL" id="QGG79912.1"/>
    </source>
</evidence>
<evidence type="ECO:0000256" key="2">
    <source>
        <dbReference type="ARBA" id="ARBA00006604"/>
    </source>
</evidence>
<gene>
    <name evidence="7" type="primary">pgi</name>
    <name evidence="9" type="ORF">GH975_04695</name>
</gene>
<dbReference type="UniPathway" id="UPA00109">
    <property type="reaction ID" value="UER00181"/>
</dbReference>
<dbReference type="EMBL" id="CP045871">
    <property type="protein sequence ID" value="QGG79912.1"/>
    <property type="molecule type" value="Genomic_DNA"/>
</dbReference>
<evidence type="ECO:0000256" key="5">
    <source>
        <dbReference type="ARBA" id="ARBA00023235"/>
    </source>
</evidence>
<comment type="similarity">
    <text evidence="2 7 8">Belongs to the GPI family.</text>
</comment>
<comment type="pathway">
    <text evidence="1 7 8">Carbohydrate degradation; glycolysis; D-glyceraldehyde 3-phosphate and glycerone phosphate from D-glucose: step 2/4.</text>
</comment>
<feature type="active site" evidence="7">
    <location>
        <position position="371"/>
    </location>
</feature>
<dbReference type="PROSITE" id="PS00765">
    <property type="entry name" value="P_GLUCOSE_ISOMERASE_1"/>
    <property type="match status" value="1"/>
</dbReference>
<dbReference type="GO" id="GO:0051156">
    <property type="term" value="P:glucose 6-phosphate metabolic process"/>
    <property type="evidence" value="ECO:0007669"/>
    <property type="project" value="TreeGrafter"/>
</dbReference>
<dbReference type="GO" id="GO:0006096">
    <property type="term" value="P:glycolytic process"/>
    <property type="evidence" value="ECO:0007669"/>
    <property type="project" value="UniProtKB-UniRule"/>
</dbReference>
<dbReference type="CDD" id="cd05015">
    <property type="entry name" value="SIS_PGI_1"/>
    <property type="match status" value="1"/>
</dbReference>
<dbReference type="AlphaFoldDB" id="A0A5Q2QC95"/>
<feature type="active site" description="Proton donor" evidence="7">
    <location>
        <position position="340"/>
    </location>
</feature>
<dbReference type="PROSITE" id="PS00174">
    <property type="entry name" value="P_GLUCOSE_ISOMERASE_2"/>
    <property type="match status" value="1"/>
</dbReference>
<dbReference type="PANTHER" id="PTHR11469:SF1">
    <property type="entry name" value="GLUCOSE-6-PHOSPHATE ISOMERASE"/>
    <property type="match status" value="1"/>
</dbReference>
<comment type="function">
    <text evidence="7">Catalyzes the reversible isomerization of glucose-6-phosphate to fructose-6-phosphate.</text>
</comment>
<evidence type="ECO:0000256" key="8">
    <source>
        <dbReference type="RuleBase" id="RU000612"/>
    </source>
</evidence>
<evidence type="ECO:0000256" key="3">
    <source>
        <dbReference type="ARBA" id="ARBA00022432"/>
    </source>
</evidence>
<keyword evidence="4 7" id="KW-0324">Glycolysis</keyword>
<reference evidence="9 10" key="1">
    <citation type="submission" date="2019-11" db="EMBL/GenBank/DDBJ databases">
        <authorList>
            <person name="Khan S.A."/>
            <person name="Jeon C.O."/>
            <person name="Chun B.H."/>
        </authorList>
    </citation>
    <scope>NUCLEOTIDE SEQUENCE [LARGE SCALE GENOMIC DNA]</scope>
    <source>
        <strain evidence="9 10">IMCC 1097</strain>
    </source>
</reference>
<dbReference type="RefSeq" id="WP_153713416.1">
    <property type="nucleotide sequence ID" value="NZ_CP045871.1"/>
</dbReference>
<evidence type="ECO:0000313" key="10">
    <source>
        <dbReference type="Proteomes" id="UP000388235"/>
    </source>
</evidence>
<dbReference type="Gene3D" id="1.10.1390.10">
    <property type="match status" value="1"/>
</dbReference>
<feature type="active site" evidence="7">
    <location>
        <position position="494"/>
    </location>
</feature>
<keyword evidence="7" id="KW-0963">Cytoplasm</keyword>
<dbReference type="InterPro" id="IPR035476">
    <property type="entry name" value="SIS_PGI_1"/>
</dbReference>
<evidence type="ECO:0000256" key="4">
    <source>
        <dbReference type="ARBA" id="ARBA00023152"/>
    </source>
</evidence>
<dbReference type="PRINTS" id="PR00662">
    <property type="entry name" value="G6PISOMERASE"/>
</dbReference>